<dbReference type="SUPFAM" id="SSF48008">
    <property type="entry name" value="GntR ligand-binding domain-like"/>
    <property type="match status" value="1"/>
</dbReference>
<evidence type="ECO:0000256" key="4">
    <source>
        <dbReference type="ARBA" id="ARBA00023163"/>
    </source>
</evidence>
<dbReference type="InterPro" id="IPR000524">
    <property type="entry name" value="Tscrpt_reg_HTH_GntR"/>
</dbReference>
<dbReference type="Gene3D" id="1.10.10.10">
    <property type="entry name" value="Winged helix-like DNA-binding domain superfamily/Winged helix DNA-binding domain"/>
    <property type="match status" value="1"/>
</dbReference>
<organism evidence="9 10">
    <name type="scientific">Phaeobacter inhibens</name>
    <dbReference type="NCBI Taxonomy" id="221822"/>
    <lineage>
        <taxon>Bacteria</taxon>
        <taxon>Pseudomonadati</taxon>
        <taxon>Pseudomonadota</taxon>
        <taxon>Alphaproteobacteria</taxon>
        <taxon>Rhodobacterales</taxon>
        <taxon>Roseobacteraceae</taxon>
        <taxon>Phaeobacter</taxon>
    </lineage>
</organism>
<dbReference type="PRINTS" id="PR00035">
    <property type="entry name" value="HTHGNTR"/>
</dbReference>
<dbReference type="InterPro" id="IPR008920">
    <property type="entry name" value="TF_FadR/GntR_C"/>
</dbReference>
<keyword evidence="3" id="KW-0238">DNA-binding</keyword>
<evidence type="ECO:0000256" key="3">
    <source>
        <dbReference type="ARBA" id="ARBA00023125"/>
    </source>
</evidence>
<dbReference type="PANTHER" id="PTHR43537">
    <property type="entry name" value="TRANSCRIPTIONAL REGULATOR, GNTR FAMILY"/>
    <property type="match status" value="1"/>
</dbReference>
<dbReference type="Pfam" id="PF00392">
    <property type="entry name" value="GntR"/>
    <property type="match status" value="1"/>
</dbReference>
<name>A0A2I7IP01_9RHOB</name>
<proteinExistence type="predicted"/>
<dbReference type="Proteomes" id="UP000236447">
    <property type="component" value="Chromosome"/>
</dbReference>
<dbReference type="InterPro" id="IPR011711">
    <property type="entry name" value="GntR_C"/>
</dbReference>
<dbReference type="PANTHER" id="PTHR43537:SF34">
    <property type="entry name" value="PYRUVATE DEHYDROGENASE COMPLEX REPRESSOR"/>
    <property type="match status" value="1"/>
</dbReference>
<evidence type="ECO:0000256" key="2">
    <source>
        <dbReference type="ARBA" id="ARBA00023015"/>
    </source>
</evidence>
<evidence type="ECO:0000256" key="5">
    <source>
        <dbReference type="ARBA" id="ARBA00037357"/>
    </source>
</evidence>
<dbReference type="SMART" id="SM00345">
    <property type="entry name" value="HTH_GNTR"/>
    <property type="match status" value="1"/>
</dbReference>
<gene>
    <name evidence="8" type="ORF">PhaeoP66_00102</name>
    <name evidence="9" type="ORF">PhaeoP88_03266</name>
</gene>
<keyword evidence="9" id="KW-0670">Pyruvate</keyword>
<reference evidence="8 11" key="3">
    <citation type="journal article" date="2017" name="Int. J. Syst. Evol. Microbiol.">
        <title>Adaptation of Surface-Associated Bacteria to the Open Ocean: A Genomically Distinct Subpopulation of Phaeobacter gallaeciensis Colonizes Pacific Mesozooplankton.</title>
        <authorList>
            <person name="Freese H.M."/>
            <person name="Methner A."/>
            <person name="Overmann J."/>
        </authorList>
    </citation>
    <scope>NUCLEOTIDE SEQUENCE [LARGE SCALE GENOMIC DNA]</scope>
    <source>
        <strain evidence="8 11">P66</strain>
    </source>
</reference>
<comment type="function">
    <text evidence="5">Transcriptional repressor for the pyruvate dehydrogenase complex genes aceEF and lpd.</text>
</comment>
<dbReference type="Proteomes" id="UP000236536">
    <property type="component" value="Chromosome"/>
</dbReference>
<keyword evidence="4" id="KW-0804">Transcription</keyword>
<evidence type="ECO:0000313" key="11">
    <source>
        <dbReference type="Proteomes" id="UP000236536"/>
    </source>
</evidence>
<reference evidence="10 11" key="2">
    <citation type="journal article" date="2017" name="Genome Biol. Evol.">
        <title>Trajectories and Drivers of Genome Evolution in Surface-Associated Marine Phaeobacter.</title>
        <authorList>
            <person name="Freese H.M."/>
            <person name="Sikorski J."/>
            <person name="Bunk B."/>
            <person name="Scheuner C."/>
            <person name="Meier-Kolthoff J.P."/>
            <person name="Sproer C."/>
            <person name="Gram L."/>
            <person name="Overmann J."/>
        </authorList>
    </citation>
    <scope>NUCLEOTIDE SEQUENCE [LARGE SCALE GENOMIC DNA]</scope>
    <source>
        <strain evidence="8 11">P66</strain>
        <strain evidence="9 10">P88</strain>
    </source>
</reference>
<dbReference type="SMART" id="SM00895">
    <property type="entry name" value="FCD"/>
    <property type="match status" value="1"/>
</dbReference>
<dbReference type="GO" id="GO:0003700">
    <property type="term" value="F:DNA-binding transcription factor activity"/>
    <property type="evidence" value="ECO:0007669"/>
    <property type="project" value="InterPro"/>
</dbReference>
<keyword evidence="1" id="KW-0678">Repressor</keyword>
<keyword evidence="11" id="KW-1185">Reference proteome</keyword>
<evidence type="ECO:0000313" key="9">
    <source>
        <dbReference type="EMBL" id="AUR00596.1"/>
    </source>
</evidence>
<reference evidence="9 10" key="1">
    <citation type="journal article" date="2017" name="Front. Microbiol.">
        <title>Phaeobacter piscinae sp. nov., a species of the Roseobacter group and potential aquaculture probiont.</title>
        <authorList>
            <person name="Sonnenschein E.C."/>
            <person name="Phippen C.B.W."/>
            <person name="Nielsen K.F."/>
            <person name="Mateiu R.V."/>
            <person name="Melchiorsen J."/>
            <person name="Gram L."/>
            <person name="Overmann J."/>
            <person name="Freese H.M."/>
        </authorList>
    </citation>
    <scope>NUCLEOTIDE SEQUENCE [LARGE SCALE GENOMIC DNA]</scope>
    <source>
        <strain evidence="9 10">P88</strain>
    </source>
</reference>
<evidence type="ECO:0000256" key="1">
    <source>
        <dbReference type="ARBA" id="ARBA00022491"/>
    </source>
</evidence>
<evidence type="ECO:0000256" key="6">
    <source>
        <dbReference type="ARBA" id="ARBA00039592"/>
    </source>
</evidence>
<dbReference type="EMBL" id="CP010725">
    <property type="protein sequence ID" value="AUR00596.1"/>
    <property type="molecule type" value="Genomic_DNA"/>
</dbReference>
<evidence type="ECO:0000313" key="10">
    <source>
        <dbReference type="Proteomes" id="UP000236447"/>
    </source>
</evidence>
<dbReference type="GO" id="GO:0003677">
    <property type="term" value="F:DNA binding"/>
    <property type="evidence" value="ECO:0007669"/>
    <property type="project" value="UniProtKB-KW"/>
</dbReference>
<dbReference type="Gene3D" id="1.20.120.530">
    <property type="entry name" value="GntR ligand-binding domain-like"/>
    <property type="match status" value="1"/>
</dbReference>
<dbReference type="InterPro" id="IPR036390">
    <property type="entry name" value="WH_DNA-bd_sf"/>
</dbReference>
<evidence type="ECO:0000313" key="8">
    <source>
        <dbReference type="EMBL" id="AUQ92931.1"/>
    </source>
</evidence>
<dbReference type="Pfam" id="PF07729">
    <property type="entry name" value="FCD"/>
    <property type="match status" value="1"/>
</dbReference>
<dbReference type="AlphaFoldDB" id="A0A2I7IP01"/>
<dbReference type="InterPro" id="IPR036388">
    <property type="entry name" value="WH-like_DNA-bd_sf"/>
</dbReference>
<dbReference type="EMBL" id="CP010705">
    <property type="protein sequence ID" value="AUQ92931.1"/>
    <property type="molecule type" value="Genomic_DNA"/>
</dbReference>
<dbReference type="SUPFAM" id="SSF46785">
    <property type="entry name" value="Winged helix' DNA-binding domain"/>
    <property type="match status" value="1"/>
</dbReference>
<protein>
    <recommendedName>
        <fullName evidence="6">Pyruvate dehydrogenase complex repressor</fullName>
    </recommendedName>
</protein>
<accession>A0A2I7IP01</accession>
<dbReference type="CDD" id="cd07377">
    <property type="entry name" value="WHTH_GntR"/>
    <property type="match status" value="1"/>
</dbReference>
<dbReference type="PROSITE" id="PS50949">
    <property type="entry name" value="HTH_GNTR"/>
    <property type="match status" value="1"/>
</dbReference>
<feature type="domain" description="HTH gntR-type" evidence="7">
    <location>
        <begin position="50"/>
        <end position="118"/>
    </location>
</feature>
<sequence>MYLRTSTEKAFCLLNERAAPCDGLGPVVICFDQSRPKKTNSMPFQKVQPEKLSASVVRQIEQFILRGILTPGERLPAERELAERLGVSRPSLRDALAELQDRGLLVSRAGAGVFVADVLGSAFSPALVQLFASHDEAVFDYLSFRRDMEGLAAERAAKYGSDYDLEVIQTIFEKMEQAGDPATSEEAAALDAQFHSAIMDASHNVVMLHMMRSMFELLREGVFYNRRVMFQQHTTRDALLAQHSAINAALQARDPSAARAAVETHLDYVKQALTDHQRALRNAEVAKQRLQHETGKT</sequence>
<evidence type="ECO:0000259" key="7">
    <source>
        <dbReference type="PROSITE" id="PS50949"/>
    </source>
</evidence>
<keyword evidence="2" id="KW-0805">Transcription regulation</keyword>